<gene>
    <name evidence="2" type="ORF">B9G39_00890</name>
</gene>
<evidence type="ECO:0000259" key="1">
    <source>
        <dbReference type="Pfam" id="PF01370"/>
    </source>
</evidence>
<dbReference type="InterPro" id="IPR036291">
    <property type="entry name" value="NAD(P)-bd_dom_sf"/>
</dbReference>
<dbReference type="EMBL" id="NDXW01000001">
    <property type="protein sequence ID" value="RDH42111.1"/>
    <property type="molecule type" value="Genomic_DNA"/>
</dbReference>
<protein>
    <submittedName>
        <fullName evidence="2">SDR family oxidoreductase</fullName>
    </submittedName>
</protein>
<comment type="caution">
    <text evidence="2">The sequence shown here is derived from an EMBL/GenBank/DDBJ whole genome shotgun (WGS) entry which is preliminary data.</text>
</comment>
<dbReference type="InterPro" id="IPR001509">
    <property type="entry name" value="Epimerase_deHydtase"/>
</dbReference>
<keyword evidence="3" id="KW-1185">Reference proteome</keyword>
<dbReference type="AlphaFoldDB" id="A0A4V1IN11"/>
<evidence type="ECO:0000313" key="3">
    <source>
        <dbReference type="Proteomes" id="UP000257039"/>
    </source>
</evidence>
<name>A0A4V1IN11_9GAMM</name>
<reference evidence="2 3" key="1">
    <citation type="submission" date="2017-04" db="EMBL/GenBank/DDBJ databases">
        <title>Draft genome sequence of Zooshikella ganghwensis VG4 isolated from Red Sea sediments.</title>
        <authorList>
            <person name="Rehman Z."/>
            <person name="Alam I."/>
            <person name="Kamau A."/>
            <person name="Bajic V."/>
            <person name="Leiknes T."/>
        </authorList>
    </citation>
    <scope>NUCLEOTIDE SEQUENCE [LARGE SCALE GENOMIC DNA]</scope>
    <source>
        <strain evidence="2 3">VG4</strain>
    </source>
</reference>
<feature type="domain" description="NAD-dependent epimerase/dehydratase" evidence="1">
    <location>
        <begin position="7"/>
        <end position="202"/>
    </location>
</feature>
<dbReference type="Pfam" id="PF01370">
    <property type="entry name" value="Epimerase"/>
    <property type="match status" value="1"/>
</dbReference>
<organism evidence="2 3">
    <name type="scientific">Zooshikella ganghwensis</name>
    <dbReference type="NCBI Taxonomy" id="202772"/>
    <lineage>
        <taxon>Bacteria</taxon>
        <taxon>Pseudomonadati</taxon>
        <taxon>Pseudomonadota</taxon>
        <taxon>Gammaproteobacteria</taxon>
        <taxon>Oceanospirillales</taxon>
        <taxon>Zooshikellaceae</taxon>
        <taxon>Zooshikella</taxon>
    </lineage>
</organism>
<dbReference type="PANTHER" id="PTHR48079:SF6">
    <property type="entry name" value="NAD(P)-BINDING DOMAIN-CONTAINING PROTEIN-RELATED"/>
    <property type="match status" value="1"/>
</dbReference>
<dbReference type="Gene3D" id="3.40.50.720">
    <property type="entry name" value="NAD(P)-binding Rossmann-like Domain"/>
    <property type="match status" value="1"/>
</dbReference>
<dbReference type="GO" id="GO:0004029">
    <property type="term" value="F:aldehyde dehydrogenase (NAD+) activity"/>
    <property type="evidence" value="ECO:0007669"/>
    <property type="project" value="TreeGrafter"/>
</dbReference>
<accession>A0A4V1IN11</accession>
<evidence type="ECO:0000313" key="2">
    <source>
        <dbReference type="EMBL" id="RDH42111.1"/>
    </source>
</evidence>
<dbReference type="SUPFAM" id="SSF51735">
    <property type="entry name" value="NAD(P)-binding Rossmann-fold domains"/>
    <property type="match status" value="1"/>
</dbReference>
<dbReference type="InterPro" id="IPR051783">
    <property type="entry name" value="NAD(P)-dependent_oxidoreduct"/>
</dbReference>
<dbReference type="PANTHER" id="PTHR48079">
    <property type="entry name" value="PROTEIN YEEZ"/>
    <property type="match status" value="1"/>
</dbReference>
<proteinExistence type="predicted"/>
<sequence length="279" mass="30992">MHRKSIIIVGCGDLGTRLGIQLSEQGYEVYGLRRTKNALPSLLKTVSCDVSCMTSLASCWPARTFDYVVYCLAASAYTEEGYESAYVTGLHNVLKQLQGNPSKRVFFISSTSVYEQRVGEVVTEVTPISPKHFAGVVMQKAEQLLEKVSYPTTVVRFAGIYGPGRERLIKKVQSGEVCSEDTNPISNRIHIEDCVGLLMHLIKLDCMDQPLQDCYIGVDNQPVPLREVTLWLAKQLGVTPSKDVAMGRGGSKRCSNQRVLDSGYQFKYPSYKEGYQALL</sequence>
<dbReference type="RefSeq" id="WP_094785663.1">
    <property type="nucleotide sequence ID" value="NZ_NDXW01000001.1"/>
</dbReference>
<dbReference type="CDD" id="cd05266">
    <property type="entry name" value="SDR_a4"/>
    <property type="match status" value="1"/>
</dbReference>
<dbReference type="Proteomes" id="UP000257039">
    <property type="component" value="Unassembled WGS sequence"/>
</dbReference>
<dbReference type="GO" id="GO:0005737">
    <property type="term" value="C:cytoplasm"/>
    <property type="evidence" value="ECO:0007669"/>
    <property type="project" value="TreeGrafter"/>
</dbReference>